<dbReference type="EMBL" id="CAJNOQ010013032">
    <property type="protein sequence ID" value="CAF1313106.1"/>
    <property type="molecule type" value="Genomic_DNA"/>
</dbReference>
<gene>
    <name evidence="3" type="ORF">GPM918_LOCUS29094</name>
    <name evidence="4" type="ORF">SRO942_LOCUS29649</name>
</gene>
<dbReference type="SMART" id="SM00028">
    <property type="entry name" value="TPR"/>
    <property type="match status" value="5"/>
</dbReference>
<dbReference type="SUPFAM" id="SSF48452">
    <property type="entry name" value="TPR-like"/>
    <property type="match status" value="1"/>
</dbReference>
<comment type="caution">
    <text evidence="3">The sequence shown here is derived from an EMBL/GenBank/DDBJ whole genome shotgun (WGS) entry which is preliminary data.</text>
</comment>
<dbReference type="EMBL" id="CAJOBC010043561">
    <property type="protein sequence ID" value="CAF4152378.1"/>
    <property type="molecule type" value="Genomic_DNA"/>
</dbReference>
<dbReference type="Pfam" id="PF13424">
    <property type="entry name" value="TPR_12"/>
    <property type="match status" value="1"/>
</dbReference>
<evidence type="ECO:0000313" key="5">
    <source>
        <dbReference type="Proteomes" id="UP000663829"/>
    </source>
</evidence>
<keyword evidence="5" id="KW-1185">Reference proteome</keyword>
<dbReference type="Gene3D" id="1.25.40.10">
    <property type="entry name" value="Tetratricopeptide repeat domain"/>
    <property type="match status" value="3"/>
</dbReference>
<evidence type="ECO:0000313" key="3">
    <source>
        <dbReference type="EMBL" id="CAF1313106.1"/>
    </source>
</evidence>
<reference evidence="3" key="1">
    <citation type="submission" date="2021-02" db="EMBL/GenBank/DDBJ databases">
        <authorList>
            <person name="Nowell W R."/>
        </authorList>
    </citation>
    <scope>NUCLEOTIDE SEQUENCE</scope>
</reference>
<dbReference type="Proteomes" id="UP000681722">
    <property type="component" value="Unassembled WGS sequence"/>
</dbReference>
<dbReference type="Proteomes" id="UP000663829">
    <property type="component" value="Unassembled WGS sequence"/>
</dbReference>
<dbReference type="InterPro" id="IPR011990">
    <property type="entry name" value="TPR-like_helical_dom_sf"/>
</dbReference>
<dbReference type="PANTHER" id="PTHR45641">
    <property type="entry name" value="TETRATRICOPEPTIDE REPEAT PROTEIN (AFU_ORTHOLOGUE AFUA_6G03870)"/>
    <property type="match status" value="1"/>
</dbReference>
<protein>
    <recommendedName>
        <fullName evidence="6">Tetratricopeptide repeat protein</fullName>
    </recommendedName>
</protein>
<name>A0A815EKA9_9BILA</name>
<evidence type="ECO:0000256" key="1">
    <source>
        <dbReference type="ARBA" id="ARBA00022737"/>
    </source>
</evidence>
<dbReference type="SUPFAM" id="SSF81901">
    <property type="entry name" value="HCP-like"/>
    <property type="match status" value="1"/>
</dbReference>
<evidence type="ECO:0000256" key="2">
    <source>
        <dbReference type="ARBA" id="ARBA00022803"/>
    </source>
</evidence>
<dbReference type="InterPro" id="IPR019734">
    <property type="entry name" value="TPR_rpt"/>
</dbReference>
<keyword evidence="2" id="KW-0802">TPR repeat</keyword>
<keyword evidence="1" id="KW-0677">Repeat</keyword>
<dbReference type="Pfam" id="PF13181">
    <property type="entry name" value="TPR_8"/>
    <property type="match status" value="1"/>
</dbReference>
<dbReference type="PANTHER" id="PTHR45641:SF19">
    <property type="entry name" value="NEPHROCYSTIN-3"/>
    <property type="match status" value="1"/>
</dbReference>
<organism evidence="3 5">
    <name type="scientific">Didymodactylos carnosus</name>
    <dbReference type="NCBI Taxonomy" id="1234261"/>
    <lineage>
        <taxon>Eukaryota</taxon>
        <taxon>Metazoa</taxon>
        <taxon>Spiralia</taxon>
        <taxon>Gnathifera</taxon>
        <taxon>Rotifera</taxon>
        <taxon>Eurotatoria</taxon>
        <taxon>Bdelloidea</taxon>
        <taxon>Philodinida</taxon>
        <taxon>Philodinidae</taxon>
        <taxon>Didymodactylos</taxon>
    </lineage>
</organism>
<sequence>MLKQRHGGLLDLWKSHFPAEHSFFVADKIVAVEPLQNLIYDEILSTNFSNKEGIIIVMYDTDIKIKQPPLQKTNSNQLLLYTDKQECIDDVKLIHEKVFFITSGSCASHILPVVHRLTQVDSVFIFCCNNHESLPLIDKYSKIIGIFTNESDLVQNIQKTAQLIHIQLETLTFMDKNQNSARDLNKDSAKFLWFQIFKHVIINMPRDDQAKKRMIEKCQEYYHGDIQELQSIKEFDKTYKSSDAIKWYTKDCFLYKLVNIALRTEDIDQLYTFGFFIADLCSSLAEAHKTIVFSEEQEILFDLGATFKITAILYDDDNKIWTVNMSLTDDGVKLASDYIELNKQEMNETSVPILFGKLLNEMGEHKKAYKYFKNLKENIQDNEDIARIYNGIGHAYHGMKNLEKALESYNHCYDLLINNKPPYRALEYFERAFDIMKQFPNTYNREIADTLTNIGSVYYEKKKFDIALDYLTQALDIREKTLPEKHPATGKTLRKIANLYENLRSLDKALIYYLQALDVNVCSLPSDHPSIGSTLSYIDRLYTHIRIDEKAEDYLLRALEIIEKLPAIHAHTMAKTLSVVCYVYKRKSKYDSVLQYSFKELAARRKFSPGDHASISRTLNGIASTYEHLDECNKAFDFFQEELDKNNFYLTPDDPIIKSIFSALADIIEGTGQTEYRLKVWKLITQADLPHTDDNDSVCHLFKQQYAREYQLRTLNIPGQ</sequence>
<evidence type="ECO:0000313" key="4">
    <source>
        <dbReference type="EMBL" id="CAF4152378.1"/>
    </source>
</evidence>
<proteinExistence type="predicted"/>
<accession>A0A815EKA9</accession>
<dbReference type="AlphaFoldDB" id="A0A815EKA9"/>
<evidence type="ECO:0008006" key="6">
    <source>
        <dbReference type="Google" id="ProtNLM"/>
    </source>
</evidence>